<proteinExistence type="predicted"/>
<organism evidence="2">
    <name type="scientific">Culex pipiens</name>
    <name type="common">House mosquito</name>
    <dbReference type="NCBI Taxonomy" id="7175"/>
    <lineage>
        <taxon>Eukaryota</taxon>
        <taxon>Metazoa</taxon>
        <taxon>Ecdysozoa</taxon>
        <taxon>Arthropoda</taxon>
        <taxon>Hexapoda</taxon>
        <taxon>Insecta</taxon>
        <taxon>Pterygota</taxon>
        <taxon>Neoptera</taxon>
        <taxon>Endopterygota</taxon>
        <taxon>Diptera</taxon>
        <taxon>Nematocera</taxon>
        <taxon>Culicoidea</taxon>
        <taxon>Culicidae</taxon>
        <taxon>Culicinae</taxon>
        <taxon>Culicini</taxon>
        <taxon>Culex</taxon>
        <taxon>Culex</taxon>
    </lineage>
</organism>
<reference evidence="2" key="1">
    <citation type="submission" date="2021-05" db="EMBL/GenBank/DDBJ databases">
        <authorList>
            <person name="Alioto T."/>
            <person name="Alioto T."/>
            <person name="Gomez Garrido J."/>
        </authorList>
    </citation>
    <scope>NUCLEOTIDE SEQUENCE</scope>
</reference>
<keyword evidence="1" id="KW-0472">Membrane</keyword>
<dbReference type="PANTHER" id="PTHR11731">
    <property type="entry name" value="PROTEASE FAMILY S9B,C DIPEPTIDYL-PEPTIDASE IV-RELATED"/>
    <property type="match status" value="1"/>
</dbReference>
<dbReference type="AlphaFoldDB" id="A0A8D8DQ10"/>
<dbReference type="PANTHER" id="PTHR11731:SF135">
    <property type="entry name" value="INACTIVE DIPEPTIDYL PEPTIDASE 10-LIKE PROTEIN"/>
    <property type="match status" value="1"/>
</dbReference>
<protein>
    <submittedName>
        <fullName evidence="2">Dipeptidyl aminopeptidase-like protein 6</fullName>
    </submittedName>
</protein>
<dbReference type="GO" id="GO:0004177">
    <property type="term" value="F:aminopeptidase activity"/>
    <property type="evidence" value="ECO:0007669"/>
    <property type="project" value="UniProtKB-KW"/>
</dbReference>
<sequence length="153" mass="17521">MNTVQSTGHANVRNKKDSQFEELTVSSSEKRNWRGIFIALLVIAAVLGLIVFSILLLSPEIESSRLHGKRIHLHDVQTGQYQWKENNGTWLNKHEFVFVNPDGGLSSLYVGSVYNMNSKVLMNNSTFVSFMSERYTFFFLSYLILKCYPHLAI</sequence>
<dbReference type="EMBL" id="HBUE01271454">
    <property type="protein sequence ID" value="CAG6564156.1"/>
    <property type="molecule type" value="Transcribed_RNA"/>
</dbReference>
<evidence type="ECO:0000313" key="2">
    <source>
        <dbReference type="EMBL" id="CAG6512695.1"/>
    </source>
</evidence>
<keyword evidence="1" id="KW-1133">Transmembrane helix</keyword>
<keyword evidence="2" id="KW-0031">Aminopeptidase</keyword>
<keyword evidence="1" id="KW-0812">Transmembrane</keyword>
<dbReference type="EMBL" id="HBUE01166153">
    <property type="protein sequence ID" value="CAG6512695.1"/>
    <property type="molecule type" value="Transcribed_RNA"/>
</dbReference>
<feature type="transmembrane region" description="Helical" evidence="1">
    <location>
        <begin position="36"/>
        <end position="57"/>
    </location>
</feature>
<dbReference type="InterPro" id="IPR050278">
    <property type="entry name" value="Serine_Prot_S9B/DPPIV"/>
</dbReference>
<keyword evidence="2" id="KW-0645">Protease</keyword>
<dbReference type="Gene3D" id="2.140.10.30">
    <property type="entry name" value="Dipeptidylpeptidase IV, N-terminal domain"/>
    <property type="match status" value="1"/>
</dbReference>
<accession>A0A8D8DQ10</accession>
<dbReference type="GO" id="GO:0005886">
    <property type="term" value="C:plasma membrane"/>
    <property type="evidence" value="ECO:0007669"/>
    <property type="project" value="TreeGrafter"/>
</dbReference>
<name>A0A8D8DQ10_CULPI</name>
<keyword evidence="2" id="KW-0378">Hydrolase</keyword>
<evidence type="ECO:0000256" key="1">
    <source>
        <dbReference type="SAM" id="Phobius"/>
    </source>
</evidence>